<dbReference type="EMBL" id="FNGO01000001">
    <property type="protein sequence ID" value="SDL09690.1"/>
    <property type="molecule type" value="Genomic_DNA"/>
</dbReference>
<dbReference type="Gene3D" id="3.20.20.190">
    <property type="entry name" value="Phosphatidylinositol (PI) phosphodiesterase"/>
    <property type="match status" value="1"/>
</dbReference>
<dbReference type="AlphaFoldDB" id="A0A1G9H9V2"/>
<dbReference type="RefSeq" id="WP_089757684.1">
    <property type="nucleotide sequence ID" value="NZ_FNGO01000001.1"/>
</dbReference>
<dbReference type="GO" id="GO:0008081">
    <property type="term" value="F:phosphoric diester hydrolase activity"/>
    <property type="evidence" value="ECO:0007669"/>
    <property type="project" value="InterPro"/>
</dbReference>
<dbReference type="InterPro" id="IPR030395">
    <property type="entry name" value="GP_PDE_dom"/>
</dbReference>
<gene>
    <name evidence="2" type="ORF">SAMN04488692_101149</name>
</gene>
<evidence type="ECO:0000313" key="2">
    <source>
        <dbReference type="EMBL" id="SDL09690.1"/>
    </source>
</evidence>
<dbReference type="PANTHER" id="PTHR46211:SF1">
    <property type="entry name" value="GLYCEROPHOSPHODIESTER PHOSPHODIESTERASE, CYTOPLASMIC"/>
    <property type="match status" value="1"/>
</dbReference>
<dbReference type="SUPFAM" id="SSF51695">
    <property type="entry name" value="PLC-like phosphodiesterases"/>
    <property type="match status" value="1"/>
</dbReference>
<name>A0A1G9H9V2_9FIRM</name>
<dbReference type="OrthoDB" id="384721at2"/>
<feature type="domain" description="GP-PDE" evidence="1">
    <location>
        <begin position="3"/>
        <end position="237"/>
    </location>
</feature>
<dbReference type="PROSITE" id="PS51704">
    <property type="entry name" value="GP_PDE"/>
    <property type="match status" value="1"/>
</dbReference>
<dbReference type="InterPro" id="IPR017946">
    <property type="entry name" value="PLC-like_Pdiesterase_TIM-brl"/>
</dbReference>
<accession>A0A1G9H9V2</accession>
<proteinExistence type="predicted"/>
<dbReference type="STRING" id="321763.SAMN04488692_101149"/>
<dbReference type="Pfam" id="PF03009">
    <property type="entry name" value="GDPD"/>
    <property type="match status" value="1"/>
</dbReference>
<evidence type="ECO:0000259" key="1">
    <source>
        <dbReference type="PROSITE" id="PS51704"/>
    </source>
</evidence>
<organism evidence="2 3">
    <name type="scientific">Halarsenatibacter silvermanii</name>
    <dbReference type="NCBI Taxonomy" id="321763"/>
    <lineage>
        <taxon>Bacteria</taxon>
        <taxon>Bacillati</taxon>
        <taxon>Bacillota</taxon>
        <taxon>Clostridia</taxon>
        <taxon>Halanaerobiales</taxon>
        <taxon>Halarsenatibacteraceae</taxon>
        <taxon>Halarsenatibacter</taxon>
    </lineage>
</organism>
<keyword evidence="3" id="KW-1185">Reference proteome</keyword>
<sequence length="243" mass="27399">MSSKIIYHRGDENNAPANTILAFEQAAKGDGDGVELDVQFTEDNELVVFHDQKIDNHTKGSGYVSDYSLSELKKIKLETGSTENGEQYIPTLEETLAVVENMDMINIELKQRDGDDLEQEKKLVQALAARGLEEKTLVTSFNHYTIHNLHEIAPDIKKGILYYSRLYRPWDYARQLGADHLIPMHRTVTEKMLSGAHRNGLKVAAYGTNDHDRIEKLIELGVDMIITDEAEAALSLREELTGE</sequence>
<dbReference type="PANTHER" id="PTHR46211">
    <property type="entry name" value="GLYCEROPHOSPHORYL DIESTER PHOSPHODIESTERASE"/>
    <property type="match status" value="1"/>
</dbReference>
<reference evidence="2 3" key="1">
    <citation type="submission" date="2016-10" db="EMBL/GenBank/DDBJ databases">
        <authorList>
            <person name="de Groot N.N."/>
        </authorList>
    </citation>
    <scope>NUCLEOTIDE SEQUENCE [LARGE SCALE GENOMIC DNA]</scope>
    <source>
        <strain evidence="2 3">SLAS-1</strain>
    </source>
</reference>
<protein>
    <submittedName>
        <fullName evidence="2">Glycerophosphoryl diester phosphodiesterase</fullName>
    </submittedName>
</protein>
<evidence type="ECO:0000313" key="3">
    <source>
        <dbReference type="Proteomes" id="UP000199476"/>
    </source>
</evidence>
<dbReference type="Proteomes" id="UP000199476">
    <property type="component" value="Unassembled WGS sequence"/>
</dbReference>
<dbReference type="GO" id="GO:0006629">
    <property type="term" value="P:lipid metabolic process"/>
    <property type="evidence" value="ECO:0007669"/>
    <property type="project" value="InterPro"/>
</dbReference>